<dbReference type="EMBL" id="WHVB01000036">
    <property type="protein sequence ID" value="KAF8467451.1"/>
    <property type="molecule type" value="Genomic_DNA"/>
</dbReference>
<dbReference type="OrthoDB" id="538336at2759"/>
<dbReference type="Pfam" id="PF22924">
    <property type="entry name" value="ACOX_C_alpha1"/>
    <property type="match status" value="1"/>
</dbReference>
<dbReference type="PANTHER" id="PTHR10909">
    <property type="entry name" value="ELECTRON TRANSPORT OXIDOREDUCTASE"/>
    <property type="match status" value="1"/>
</dbReference>
<dbReference type="InterPro" id="IPR036250">
    <property type="entry name" value="AcylCo_DH-like_C"/>
</dbReference>
<dbReference type="PANTHER" id="PTHR10909:SF382">
    <property type="entry name" value="ACYL-COENZYME A OXIDASE"/>
    <property type="match status" value="1"/>
</dbReference>
<evidence type="ECO:0000313" key="2">
    <source>
        <dbReference type="EMBL" id="KAF8467451.1"/>
    </source>
</evidence>
<comment type="caution">
    <text evidence="2">The sequence shown here is derived from an EMBL/GenBank/DDBJ whole genome shotgun (WGS) entry which is preliminary data.</text>
</comment>
<dbReference type="AlphaFoldDB" id="A0A9P5MP19"/>
<dbReference type="InterPro" id="IPR009100">
    <property type="entry name" value="AcylCoA_DH/oxidase_NM_dom_sf"/>
</dbReference>
<accession>A0A9P5MP19</accession>
<dbReference type="Gene3D" id="1.20.140.10">
    <property type="entry name" value="Butyryl-CoA Dehydrogenase, subunit A, domain 3"/>
    <property type="match status" value="1"/>
</dbReference>
<reference evidence="2" key="2">
    <citation type="journal article" date="2020" name="Nat. Commun.">
        <title>Large-scale genome sequencing of mycorrhizal fungi provides insights into the early evolution of symbiotic traits.</title>
        <authorList>
            <person name="Miyauchi S."/>
            <person name="Kiss E."/>
            <person name="Kuo A."/>
            <person name="Drula E."/>
            <person name="Kohler A."/>
            <person name="Sanchez-Garcia M."/>
            <person name="Morin E."/>
            <person name="Andreopoulos B."/>
            <person name="Barry K.W."/>
            <person name="Bonito G."/>
            <person name="Buee M."/>
            <person name="Carver A."/>
            <person name="Chen C."/>
            <person name="Cichocki N."/>
            <person name="Clum A."/>
            <person name="Culley D."/>
            <person name="Crous P.W."/>
            <person name="Fauchery L."/>
            <person name="Girlanda M."/>
            <person name="Hayes R.D."/>
            <person name="Keri Z."/>
            <person name="LaButti K."/>
            <person name="Lipzen A."/>
            <person name="Lombard V."/>
            <person name="Magnuson J."/>
            <person name="Maillard F."/>
            <person name="Murat C."/>
            <person name="Nolan M."/>
            <person name="Ohm R.A."/>
            <person name="Pangilinan J."/>
            <person name="Pereira M.F."/>
            <person name="Perotto S."/>
            <person name="Peter M."/>
            <person name="Pfister S."/>
            <person name="Riley R."/>
            <person name="Sitrit Y."/>
            <person name="Stielow J.B."/>
            <person name="Szollosi G."/>
            <person name="Zifcakova L."/>
            <person name="Stursova M."/>
            <person name="Spatafora J.W."/>
            <person name="Tedersoo L."/>
            <person name="Vaario L.M."/>
            <person name="Yamada A."/>
            <person name="Yan M."/>
            <person name="Wang P."/>
            <person name="Xu J."/>
            <person name="Bruns T."/>
            <person name="Baldrian P."/>
            <person name="Vilgalys R."/>
            <person name="Dunand C."/>
            <person name="Henrissat B."/>
            <person name="Grigoriev I.V."/>
            <person name="Hibbett D."/>
            <person name="Nagy L.G."/>
            <person name="Martin F.M."/>
        </authorList>
    </citation>
    <scope>NUCLEOTIDE SEQUENCE</scope>
    <source>
        <strain evidence="2">Prilba</strain>
    </source>
</reference>
<dbReference type="Proteomes" id="UP000759537">
    <property type="component" value="Unassembled WGS sequence"/>
</dbReference>
<dbReference type="GO" id="GO:0033540">
    <property type="term" value="P:fatty acid beta-oxidation using acyl-CoA oxidase"/>
    <property type="evidence" value="ECO:0007669"/>
    <property type="project" value="TreeGrafter"/>
</dbReference>
<dbReference type="SUPFAM" id="SSF47203">
    <property type="entry name" value="Acyl-CoA dehydrogenase C-terminal domain-like"/>
    <property type="match status" value="1"/>
</dbReference>
<feature type="domain" description="Acyl-CoA oxidase C-alpha1" evidence="1">
    <location>
        <begin position="261"/>
        <end position="388"/>
    </location>
</feature>
<sequence length="582" mass="64299">MRPTQELAQSALFTLQSEGFSILDRMKLSYERARAIGRAYALTMEDVLFLSPKFWDLHTDPIASIDGAAASLLTLQYNLCAGTLVTYLPEQPGLAPLLQRILDFEVSGQYCLTEVGHGLDVIHLETTATLLRDGFFDLHTPVERAAKCMPPTSPVSPEFPCISIVFARTIVHGDDHGVKPFFLQLHNGQSMTSGVIIKALPPRGGSRPLNHSLTYFNHVRLPPTALLGNIKKPADPRVAFFSKIYRVAIGTIALSSLGIPALQVASYVASRYSLRRQIVDARGVYKPIISFQTQKQPILTAVAQAFVLQAMHKQAVAWFMDPSLDPRVRHAIATVHKVAMIQTAQAANLTLGDRCGAQGLFEANQLSAMHSDMRGVAIAEGDMLGLSIRLTSELLLGRYAFEPPRYPDSLLAQHEKGLFSELRAALAVASNHRSSAYDREILPRSLSFIQAIGHRFSYDAARAVVVDAPLLDLFEIASVLQDEAWYVECLGMTRAKLREREARAVEAVFPHLEEYLARMDVAPYVVAPISSNERWKLFVDTLQTFGETSSEWGTGIMGTLLYGDDSSIQEQIVPHRSVRSML</sequence>
<keyword evidence="3" id="KW-1185">Reference proteome</keyword>
<dbReference type="SUPFAM" id="SSF56645">
    <property type="entry name" value="Acyl-CoA dehydrogenase NM domain-like"/>
    <property type="match status" value="1"/>
</dbReference>
<evidence type="ECO:0000313" key="3">
    <source>
        <dbReference type="Proteomes" id="UP000759537"/>
    </source>
</evidence>
<protein>
    <submittedName>
        <fullName evidence="2">Acyl-CoA dehydrogenase NM domain-like protein</fullName>
    </submittedName>
</protein>
<dbReference type="InterPro" id="IPR046373">
    <property type="entry name" value="Acyl-CoA_Oxase/DH_mid-dom_sf"/>
</dbReference>
<reference evidence="2" key="1">
    <citation type="submission" date="2019-10" db="EMBL/GenBank/DDBJ databases">
        <authorList>
            <consortium name="DOE Joint Genome Institute"/>
            <person name="Kuo A."/>
            <person name="Miyauchi S."/>
            <person name="Kiss E."/>
            <person name="Drula E."/>
            <person name="Kohler A."/>
            <person name="Sanchez-Garcia M."/>
            <person name="Andreopoulos B."/>
            <person name="Barry K.W."/>
            <person name="Bonito G."/>
            <person name="Buee M."/>
            <person name="Carver A."/>
            <person name="Chen C."/>
            <person name="Cichocki N."/>
            <person name="Clum A."/>
            <person name="Culley D."/>
            <person name="Crous P.W."/>
            <person name="Fauchery L."/>
            <person name="Girlanda M."/>
            <person name="Hayes R."/>
            <person name="Keri Z."/>
            <person name="LaButti K."/>
            <person name="Lipzen A."/>
            <person name="Lombard V."/>
            <person name="Magnuson J."/>
            <person name="Maillard F."/>
            <person name="Morin E."/>
            <person name="Murat C."/>
            <person name="Nolan M."/>
            <person name="Ohm R."/>
            <person name="Pangilinan J."/>
            <person name="Pereira M."/>
            <person name="Perotto S."/>
            <person name="Peter M."/>
            <person name="Riley R."/>
            <person name="Sitrit Y."/>
            <person name="Stielow B."/>
            <person name="Szollosi G."/>
            <person name="Zifcakova L."/>
            <person name="Stursova M."/>
            <person name="Spatafora J.W."/>
            <person name="Tedersoo L."/>
            <person name="Vaario L.-M."/>
            <person name="Yamada A."/>
            <person name="Yan M."/>
            <person name="Wang P."/>
            <person name="Xu J."/>
            <person name="Bruns T."/>
            <person name="Baldrian P."/>
            <person name="Vilgalys R."/>
            <person name="Henrissat B."/>
            <person name="Grigoriev I.V."/>
            <person name="Hibbett D."/>
            <person name="Nagy L.G."/>
            <person name="Martin F.M."/>
        </authorList>
    </citation>
    <scope>NUCLEOTIDE SEQUENCE</scope>
    <source>
        <strain evidence="2">Prilba</strain>
    </source>
</reference>
<organism evidence="2 3">
    <name type="scientific">Russula ochroleuca</name>
    <dbReference type="NCBI Taxonomy" id="152965"/>
    <lineage>
        <taxon>Eukaryota</taxon>
        <taxon>Fungi</taxon>
        <taxon>Dikarya</taxon>
        <taxon>Basidiomycota</taxon>
        <taxon>Agaricomycotina</taxon>
        <taxon>Agaricomycetes</taxon>
        <taxon>Russulales</taxon>
        <taxon>Russulaceae</taxon>
        <taxon>Russula</taxon>
    </lineage>
</organism>
<dbReference type="GO" id="GO:0055088">
    <property type="term" value="P:lipid homeostasis"/>
    <property type="evidence" value="ECO:0007669"/>
    <property type="project" value="TreeGrafter"/>
</dbReference>
<dbReference type="GO" id="GO:0071949">
    <property type="term" value="F:FAD binding"/>
    <property type="evidence" value="ECO:0007669"/>
    <property type="project" value="InterPro"/>
</dbReference>
<proteinExistence type="predicted"/>
<gene>
    <name evidence="2" type="ORF">DFH94DRAFT_857219</name>
</gene>
<dbReference type="InterPro" id="IPR055060">
    <property type="entry name" value="ACOX_C_alpha1"/>
</dbReference>
<dbReference type="Gene3D" id="2.40.110.10">
    <property type="entry name" value="Butyryl-CoA Dehydrogenase, subunit A, domain 2"/>
    <property type="match status" value="1"/>
</dbReference>
<name>A0A9P5MP19_9AGAM</name>
<dbReference type="GO" id="GO:0003997">
    <property type="term" value="F:acyl-CoA oxidase activity"/>
    <property type="evidence" value="ECO:0007669"/>
    <property type="project" value="InterPro"/>
</dbReference>
<dbReference type="GO" id="GO:0005777">
    <property type="term" value="C:peroxisome"/>
    <property type="evidence" value="ECO:0007669"/>
    <property type="project" value="InterPro"/>
</dbReference>
<dbReference type="GO" id="GO:0005504">
    <property type="term" value="F:fatty acid binding"/>
    <property type="evidence" value="ECO:0007669"/>
    <property type="project" value="TreeGrafter"/>
</dbReference>
<evidence type="ECO:0000259" key="1">
    <source>
        <dbReference type="Pfam" id="PF22924"/>
    </source>
</evidence>
<dbReference type="InterPro" id="IPR012258">
    <property type="entry name" value="Acyl-CoA_oxidase"/>
</dbReference>